<evidence type="ECO:0000313" key="3">
    <source>
        <dbReference type="EMBL" id="OXM55186.1"/>
    </source>
</evidence>
<dbReference type="InterPro" id="IPR002347">
    <property type="entry name" value="SDR_fam"/>
</dbReference>
<dbReference type="InterPro" id="IPR036291">
    <property type="entry name" value="NAD(P)-bd_dom_sf"/>
</dbReference>
<gene>
    <name evidence="3" type="ORF">CFP75_01390</name>
</gene>
<protein>
    <submittedName>
        <fullName evidence="3">SDR family oxidoreductase</fullName>
    </submittedName>
</protein>
<dbReference type="EMBL" id="NMQU01000006">
    <property type="protein sequence ID" value="OXM55186.1"/>
    <property type="molecule type" value="Genomic_DNA"/>
</dbReference>
<dbReference type="RefSeq" id="WP_020634150.1">
    <property type="nucleotide sequence ID" value="NZ_KB913032.1"/>
</dbReference>
<proteinExistence type="inferred from homology"/>
<dbReference type="Gene3D" id="3.40.50.720">
    <property type="entry name" value="NAD(P)-binding Rossmann-like Domain"/>
    <property type="match status" value="1"/>
</dbReference>
<dbReference type="GO" id="GO:0016491">
    <property type="term" value="F:oxidoreductase activity"/>
    <property type="evidence" value="ECO:0007669"/>
    <property type="project" value="UniProtKB-KW"/>
</dbReference>
<dbReference type="InterPro" id="IPR020904">
    <property type="entry name" value="Sc_DH/Rdtase_CS"/>
</dbReference>
<sequence length="249" mass="25862">MDLELRGKRALITGGTKGIGKAVVLALAKDGVDVVTCARGRDSVVALRAELDALGGEHLVCEADLTADGEAERLAGRCAERFGGLDLVVHNAATVGRAAYPKLGLAEWEATLAANVTAVHRLTTAVLPLLGRGSSVVAISSRSAELGLAGRVHYTASKAALHGWNRSLAQEYGPAGIRFNLLTLGMVHTEVYDDLAEADRAALLARFEPVIALGRPATPDEVADAVRWLASDLSGYVTGSAVTVDGALC</sequence>
<organism evidence="3 4">
    <name type="scientific">Amycolatopsis alba DSM 44262</name>
    <dbReference type="NCBI Taxonomy" id="1125972"/>
    <lineage>
        <taxon>Bacteria</taxon>
        <taxon>Bacillati</taxon>
        <taxon>Actinomycetota</taxon>
        <taxon>Actinomycetes</taxon>
        <taxon>Pseudonocardiales</taxon>
        <taxon>Pseudonocardiaceae</taxon>
        <taxon>Amycolatopsis</taxon>
    </lineage>
</organism>
<dbReference type="PANTHER" id="PTHR43639:SF1">
    <property type="entry name" value="SHORT-CHAIN DEHYDROGENASE_REDUCTASE FAMILY PROTEIN"/>
    <property type="match status" value="1"/>
</dbReference>
<comment type="similarity">
    <text evidence="1">Belongs to the short-chain dehydrogenases/reductases (SDR) family.</text>
</comment>
<reference evidence="3 4" key="1">
    <citation type="submission" date="2017-07" db="EMBL/GenBank/DDBJ databases">
        <title>Amycolatopsis alba DSM 44262 Genome sequencing and assembly.</title>
        <authorList>
            <person name="Kaur N."/>
            <person name="Mayilraj S."/>
        </authorList>
    </citation>
    <scope>NUCLEOTIDE SEQUENCE [LARGE SCALE GENOMIC DNA]</scope>
    <source>
        <strain evidence="3 4">DSM 44262</strain>
    </source>
</reference>
<dbReference type="PROSITE" id="PS00061">
    <property type="entry name" value="ADH_SHORT"/>
    <property type="match status" value="1"/>
</dbReference>
<dbReference type="SUPFAM" id="SSF51735">
    <property type="entry name" value="NAD(P)-binding Rossmann-fold domains"/>
    <property type="match status" value="1"/>
</dbReference>
<dbReference type="Pfam" id="PF13561">
    <property type="entry name" value="adh_short_C2"/>
    <property type="match status" value="1"/>
</dbReference>
<evidence type="ECO:0000256" key="2">
    <source>
        <dbReference type="ARBA" id="ARBA00023002"/>
    </source>
</evidence>
<dbReference type="Proteomes" id="UP000215563">
    <property type="component" value="Unassembled WGS sequence"/>
</dbReference>
<dbReference type="OrthoDB" id="3208554at2"/>
<keyword evidence="4" id="KW-1185">Reference proteome</keyword>
<dbReference type="FunFam" id="3.40.50.720:FF:000084">
    <property type="entry name" value="Short-chain dehydrogenase reductase"/>
    <property type="match status" value="1"/>
</dbReference>
<dbReference type="CDD" id="cd05233">
    <property type="entry name" value="SDR_c"/>
    <property type="match status" value="1"/>
</dbReference>
<dbReference type="AlphaFoldDB" id="A0A229S8C5"/>
<accession>A0A229S8C5</accession>
<evidence type="ECO:0000313" key="4">
    <source>
        <dbReference type="Proteomes" id="UP000215563"/>
    </source>
</evidence>
<dbReference type="PANTHER" id="PTHR43639">
    <property type="entry name" value="OXIDOREDUCTASE, SHORT-CHAIN DEHYDROGENASE/REDUCTASE FAMILY (AFU_ORTHOLOGUE AFUA_5G02870)"/>
    <property type="match status" value="1"/>
</dbReference>
<dbReference type="PRINTS" id="PR00081">
    <property type="entry name" value="GDHRDH"/>
</dbReference>
<evidence type="ECO:0000256" key="1">
    <source>
        <dbReference type="ARBA" id="ARBA00006484"/>
    </source>
</evidence>
<dbReference type="PRINTS" id="PR00080">
    <property type="entry name" value="SDRFAMILY"/>
</dbReference>
<comment type="caution">
    <text evidence="3">The sequence shown here is derived from an EMBL/GenBank/DDBJ whole genome shotgun (WGS) entry which is preliminary data.</text>
</comment>
<keyword evidence="2" id="KW-0560">Oxidoreductase</keyword>
<name>A0A229S8C5_AMYAL</name>